<keyword evidence="3" id="KW-1185">Reference proteome</keyword>
<dbReference type="EMBL" id="JAPDOG010000039">
    <property type="protein sequence ID" value="MCW3784329.1"/>
    <property type="molecule type" value="Genomic_DNA"/>
</dbReference>
<comment type="caution">
    <text evidence="2">The sequence shown here is derived from an EMBL/GenBank/DDBJ whole genome shotgun (WGS) entry which is preliminary data.</text>
</comment>
<organism evidence="2 3">
    <name type="scientific">Defluviimonas salinarum</name>
    <dbReference type="NCBI Taxonomy" id="2992147"/>
    <lineage>
        <taxon>Bacteria</taxon>
        <taxon>Pseudomonadati</taxon>
        <taxon>Pseudomonadota</taxon>
        <taxon>Alphaproteobacteria</taxon>
        <taxon>Rhodobacterales</taxon>
        <taxon>Paracoccaceae</taxon>
        <taxon>Albidovulum</taxon>
    </lineage>
</organism>
<reference evidence="2 3" key="1">
    <citation type="submission" date="2022-10" db="EMBL/GenBank/DDBJ databases">
        <title>Defluviimonas sp. CAU 1641 isolated from mud.</title>
        <authorList>
            <person name="Kim W."/>
        </authorList>
    </citation>
    <scope>NUCLEOTIDE SEQUENCE [LARGE SCALE GENOMIC DNA]</scope>
    <source>
        <strain evidence="2 3">CAU 1641</strain>
    </source>
</reference>
<protein>
    <submittedName>
        <fullName evidence="2">TniB family NTP-binding protein</fullName>
    </submittedName>
</protein>
<dbReference type="InterPro" id="IPR003593">
    <property type="entry name" value="AAA+_ATPase"/>
</dbReference>
<name>A0ABT3JAA2_9RHOB</name>
<evidence type="ECO:0000313" key="2">
    <source>
        <dbReference type="EMBL" id="MCW3784329.1"/>
    </source>
</evidence>
<evidence type="ECO:0000259" key="1">
    <source>
        <dbReference type="SMART" id="SM00382"/>
    </source>
</evidence>
<accession>A0ABT3JAA2</accession>
<dbReference type="Pfam" id="PF05621">
    <property type="entry name" value="TniB"/>
    <property type="match status" value="1"/>
</dbReference>
<dbReference type="Gene3D" id="3.40.50.300">
    <property type="entry name" value="P-loop containing nucleotide triphosphate hydrolases"/>
    <property type="match status" value="1"/>
</dbReference>
<gene>
    <name evidence="2" type="ORF">OM960_22645</name>
</gene>
<dbReference type="SMART" id="SM00382">
    <property type="entry name" value="AAA"/>
    <property type="match status" value="1"/>
</dbReference>
<dbReference type="SUPFAM" id="SSF52540">
    <property type="entry name" value="P-loop containing nucleoside triphosphate hydrolases"/>
    <property type="match status" value="1"/>
</dbReference>
<feature type="domain" description="AAA+ ATPase" evidence="1">
    <location>
        <begin position="55"/>
        <end position="209"/>
    </location>
</feature>
<dbReference type="InterPro" id="IPR027417">
    <property type="entry name" value="P-loop_NTPase"/>
</dbReference>
<dbReference type="InterPro" id="IPR008868">
    <property type="entry name" value="TniB"/>
</dbReference>
<evidence type="ECO:0000313" key="3">
    <source>
        <dbReference type="Proteomes" id="UP001207582"/>
    </source>
</evidence>
<dbReference type="RefSeq" id="WP_264773579.1">
    <property type="nucleotide sequence ID" value="NZ_JAPDOG010000039.1"/>
</dbReference>
<sequence length="320" mass="35907">MLDNETRTQSLEILRNLHIGSDRDIEAASHVKRLLTQDAGGNLAPTAKHFTKFGETRGVMLVGGPGSGKSHLMDRTLSRIPVLAAGGHGRRRYINCPVPSPATFKSMTLALIKETGYPDPNPRKEAWSLWQDFRYRLQLLETSIVWIDEAQDLFCADRKLILRALKSLMQGDGAVGVILSGTEELAQVIRTDPQVKRRFTAMVLPDLVEEVDGANFREIMAQYCQRVSLKEPVEADLVGRLFHAARYRFGRAVELLLQAMEFAIERGSSYLEIGHFAAAYAMNEACTAADNVFHVEKYWLIDPDAEDGDEPRRPARKRKV</sequence>
<dbReference type="Proteomes" id="UP001207582">
    <property type="component" value="Unassembled WGS sequence"/>
</dbReference>
<proteinExistence type="predicted"/>